<organism evidence="20 21">
    <name type="scientific">Ostreobium quekettii</name>
    <dbReference type="NCBI Taxonomy" id="121088"/>
    <lineage>
        <taxon>Eukaryota</taxon>
        <taxon>Viridiplantae</taxon>
        <taxon>Chlorophyta</taxon>
        <taxon>core chlorophytes</taxon>
        <taxon>Ulvophyceae</taxon>
        <taxon>TCBD clade</taxon>
        <taxon>Bryopsidales</taxon>
        <taxon>Ostreobineae</taxon>
        <taxon>Ostreobiaceae</taxon>
        <taxon>Ostreobium</taxon>
    </lineage>
</organism>
<dbReference type="Proteomes" id="UP000708148">
    <property type="component" value="Unassembled WGS sequence"/>
</dbReference>
<dbReference type="PANTHER" id="PTHR21257:SF52">
    <property type="entry name" value="DELTA(14)-STEROL REDUCTASE TM7SF2"/>
    <property type="match status" value="1"/>
</dbReference>
<evidence type="ECO:0000256" key="5">
    <source>
        <dbReference type="ARBA" id="ARBA00022857"/>
    </source>
</evidence>
<dbReference type="GO" id="GO:1902652">
    <property type="term" value="P:secondary alcohol metabolic process"/>
    <property type="evidence" value="ECO:0007669"/>
    <property type="project" value="UniProtKB-ARBA"/>
</dbReference>
<evidence type="ECO:0000256" key="12">
    <source>
        <dbReference type="ARBA" id="ARBA00023166"/>
    </source>
</evidence>
<dbReference type="InterPro" id="IPR001171">
    <property type="entry name" value="ERG24_DHCR-like"/>
</dbReference>
<evidence type="ECO:0000313" key="20">
    <source>
        <dbReference type="EMBL" id="CAD7700135.1"/>
    </source>
</evidence>
<dbReference type="Gene3D" id="1.20.120.1630">
    <property type="match status" value="1"/>
</dbReference>
<dbReference type="PROSITE" id="PS01017">
    <property type="entry name" value="STEROL_REDUCT_1"/>
    <property type="match status" value="1"/>
</dbReference>
<proteinExistence type="inferred from homology"/>
<comment type="caution">
    <text evidence="20">The sequence shown here is derived from an EMBL/GenBank/DDBJ whole genome shotgun (WGS) entry which is preliminary data.</text>
</comment>
<feature type="transmembrane region" description="Helical" evidence="19">
    <location>
        <begin position="353"/>
        <end position="377"/>
    </location>
</feature>
<sequence length="416" mass="46527">MAKEHEFEFFGPWLGPLGIVFGLPFVCYAAAVGSALGRLPDVPTIMGAVAKGWRPTLGTVAALAGWMAVTACLHVALPGQICEGAVLASGKRLTYKLNGFRLLMLVYPTIFYLAFFTPYLDLAWVHDHWLSILSTSILLSFALSLALYIASRREGTLLATGGQTGHLFYDFFIGAELNPRIGSFDLKEFCELYPGLIGWAIINLAMAHKQLQVLGRVTNSMVLVNAFQLLYVVDGLWFERSILTTMDITTDGFGFMLVFGDLTWVPFIYSLQARYLASNPQDLSLTYSALVMALNVLGYAAFRGANSQKDQFRRDPQGPSVRHLKTLKTESGRQLIVSSWWGTARHINYTGDWLMGLAWCMACGFSSIVPYFYAVYFATLLVHRDIRDGQNCQLKYGSDWKKYCSIVPYRFIPYVY</sequence>
<dbReference type="InterPro" id="IPR018083">
    <property type="entry name" value="Sterol_reductase_CS"/>
</dbReference>
<evidence type="ECO:0000313" key="21">
    <source>
        <dbReference type="Proteomes" id="UP000708148"/>
    </source>
</evidence>
<dbReference type="GO" id="GO:0050613">
    <property type="term" value="F:Delta14-sterol reductase activity"/>
    <property type="evidence" value="ECO:0007669"/>
    <property type="project" value="UniProtKB-EC"/>
</dbReference>
<keyword evidence="3" id="KW-0444">Lipid biosynthesis</keyword>
<evidence type="ECO:0000256" key="8">
    <source>
        <dbReference type="ARBA" id="ARBA00023002"/>
    </source>
</evidence>
<keyword evidence="13" id="KW-0753">Steroid metabolism</keyword>
<evidence type="ECO:0000256" key="15">
    <source>
        <dbReference type="ARBA" id="ARBA00060638"/>
    </source>
</evidence>
<comment type="similarity">
    <text evidence="2">Belongs to the ERG4/ERG24 family.</text>
</comment>
<keyword evidence="7 19" id="KW-1133">Transmembrane helix</keyword>
<dbReference type="EMBL" id="CAJHUC010001182">
    <property type="protein sequence ID" value="CAD7700135.1"/>
    <property type="molecule type" value="Genomic_DNA"/>
</dbReference>
<evidence type="ECO:0000256" key="2">
    <source>
        <dbReference type="ARBA" id="ARBA00005402"/>
    </source>
</evidence>
<dbReference type="PANTHER" id="PTHR21257">
    <property type="entry name" value="DELTA(14)-STEROL REDUCTASE"/>
    <property type="match status" value="1"/>
</dbReference>
<keyword evidence="4 19" id="KW-0812">Transmembrane</keyword>
<name>A0A8S1J336_9CHLO</name>
<comment type="subcellular location">
    <subcellularLocation>
        <location evidence="1">Membrane</location>
        <topology evidence="1">Multi-pass membrane protein</topology>
    </subcellularLocation>
</comment>
<feature type="transmembrane region" description="Helical" evidence="19">
    <location>
        <begin position="283"/>
        <end position="302"/>
    </location>
</feature>
<keyword evidence="10" id="KW-0443">Lipid metabolism</keyword>
<evidence type="ECO:0000256" key="1">
    <source>
        <dbReference type="ARBA" id="ARBA00004141"/>
    </source>
</evidence>
<evidence type="ECO:0000256" key="14">
    <source>
        <dbReference type="ARBA" id="ARBA00052254"/>
    </source>
</evidence>
<feature type="transmembrane region" description="Helical" evidence="19">
    <location>
        <begin position="213"/>
        <end position="233"/>
    </location>
</feature>
<evidence type="ECO:0000256" key="7">
    <source>
        <dbReference type="ARBA" id="ARBA00022989"/>
    </source>
</evidence>
<feature type="transmembrane region" description="Helical" evidence="19">
    <location>
        <begin position="56"/>
        <end position="77"/>
    </location>
</feature>
<keyword evidence="9" id="KW-0756">Sterol biosynthesis</keyword>
<evidence type="ECO:0000256" key="17">
    <source>
        <dbReference type="ARBA" id="ARBA00077841"/>
    </source>
</evidence>
<dbReference type="Pfam" id="PF01222">
    <property type="entry name" value="ERG4_ERG24"/>
    <property type="match status" value="1"/>
</dbReference>
<dbReference type="OrthoDB" id="5326588at2759"/>
<feature type="transmembrane region" description="Helical" evidence="19">
    <location>
        <begin position="98"/>
        <end position="117"/>
    </location>
</feature>
<evidence type="ECO:0000256" key="10">
    <source>
        <dbReference type="ARBA" id="ARBA00023098"/>
    </source>
</evidence>
<evidence type="ECO:0000256" key="3">
    <source>
        <dbReference type="ARBA" id="ARBA00022516"/>
    </source>
</evidence>
<feature type="transmembrane region" description="Helical" evidence="19">
    <location>
        <begin position="12"/>
        <end position="36"/>
    </location>
</feature>
<keyword evidence="6" id="KW-0752">Steroid biosynthesis</keyword>
<evidence type="ECO:0000256" key="13">
    <source>
        <dbReference type="ARBA" id="ARBA00023221"/>
    </source>
</evidence>
<keyword evidence="21" id="KW-1185">Reference proteome</keyword>
<dbReference type="GO" id="GO:0016126">
    <property type="term" value="P:sterol biosynthetic process"/>
    <property type="evidence" value="ECO:0007669"/>
    <property type="project" value="UniProtKB-KW"/>
</dbReference>
<dbReference type="GO" id="GO:0005789">
    <property type="term" value="C:endoplasmic reticulum membrane"/>
    <property type="evidence" value="ECO:0007669"/>
    <property type="project" value="TreeGrafter"/>
</dbReference>
<evidence type="ECO:0000256" key="19">
    <source>
        <dbReference type="SAM" id="Phobius"/>
    </source>
</evidence>
<reference evidence="20" key="1">
    <citation type="submission" date="2020-12" db="EMBL/GenBank/DDBJ databases">
        <authorList>
            <person name="Iha C."/>
        </authorList>
    </citation>
    <scope>NUCLEOTIDE SEQUENCE</scope>
</reference>
<accession>A0A8S1J336</accession>
<dbReference type="PROSITE" id="PS01018">
    <property type="entry name" value="STEROL_REDUCT_2"/>
    <property type="match status" value="1"/>
</dbReference>
<dbReference type="GO" id="GO:0016129">
    <property type="term" value="P:phytosteroid biosynthetic process"/>
    <property type="evidence" value="ECO:0007669"/>
    <property type="project" value="UniProtKB-ARBA"/>
</dbReference>
<keyword evidence="12" id="KW-1207">Sterol metabolism</keyword>
<evidence type="ECO:0000256" key="4">
    <source>
        <dbReference type="ARBA" id="ARBA00022692"/>
    </source>
</evidence>
<keyword evidence="5" id="KW-0521">NADP</keyword>
<evidence type="ECO:0000256" key="11">
    <source>
        <dbReference type="ARBA" id="ARBA00023136"/>
    </source>
</evidence>
<dbReference type="AlphaFoldDB" id="A0A8S1J336"/>
<keyword evidence="11 19" id="KW-0472">Membrane</keyword>
<evidence type="ECO:0000256" key="6">
    <source>
        <dbReference type="ARBA" id="ARBA00022955"/>
    </source>
</evidence>
<keyword evidence="8" id="KW-0560">Oxidoreductase</keyword>
<evidence type="ECO:0000256" key="16">
    <source>
        <dbReference type="ARBA" id="ARBA00074394"/>
    </source>
</evidence>
<protein>
    <recommendedName>
        <fullName evidence="16">Delta(14)-sterol reductase ERG24</fullName>
    </recommendedName>
    <alternativeName>
        <fullName evidence="18">C-14 sterol reductase ERG24</fullName>
    </alternativeName>
    <alternativeName>
        <fullName evidence="17">Sterol C14-reductase ERG24</fullName>
    </alternativeName>
</protein>
<comment type="pathway">
    <text evidence="15">Steroid biosynthesis; zymosterol biosynthesis; zymosterol from lanosterol: step 2/6.</text>
</comment>
<evidence type="ECO:0000256" key="18">
    <source>
        <dbReference type="ARBA" id="ARBA00083315"/>
    </source>
</evidence>
<feature type="transmembrane region" description="Helical" evidence="19">
    <location>
        <begin position="129"/>
        <end position="150"/>
    </location>
</feature>
<evidence type="ECO:0000256" key="9">
    <source>
        <dbReference type="ARBA" id="ARBA00023011"/>
    </source>
</evidence>
<gene>
    <name evidence="20" type="ORF">OSTQU699_LOCUS5494</name>
</gene>
<dbReference type="FunFam" id="1.20.120.1630:FF:000009">
    <property type="entry name" value="C-14 sterol reductase"/>
    <property type="match status" value="1"/>
</dbReference>
<feature type="transmembrane region" description="Helical" evidence="19">
    <location>
        <begin position="253"/>
        <end position="271"/>
    </location>
</feature>
<dbReference type="GO" id="GO:0046165">
    <property type="term" value="P:alcohol biosynthetic process"/>
    <property type="evidence" value="ECO:0007669"/>
    <property type="project" value="UniProtKB-ARBA"/>
</dbReference>
<comment type="catalytic activity">
    <reaction evidence="14">
        <text>4,4-dimethyl-5alpha-cholesta-8,24-dien-3beta-ol + NADP(+) = 4,4-dimethyl-5alpha-cholesta-8,14,24-trien-3beta-ol + NADPH + H(+)</text>
        <dbReference type="Rhea" id="RHEA:18561"/>
        <dbReference type="ChEBI" id="CHEBI:15378"/>
        <dbReference type="ChEBI" id="CHEBI:17813"/>
        <dbReference type="ChEBI" id="CHEBI:18364"/>
        <dbReference type="ChEBI" id="CHEBI:57783"/>
        <dbReference type="ChEBI" id="CHEBI:58349"/>
        <dbReference type="EC" id="1.3.1.70"/>
    </reaction>
    <physiologicalReaction direction="right-to-left" evidence="14">
        <dbReference type="Rhea" id="RHEA:18563"/>
    </physiologicalReaction>
</comment>